<dbReference type="PANTHER" id="PTHR43081">
    <property type="entry name" value="ADENYLATE CYCLASE, TERMINAL-DIFFERENTIATION SPECIFIC-RELATED"/>
    <property type="match status" value="1"/>
</dbReference>
<dbReference type="PANTHER" id="PTHR43081:SF17">
    <property type="entry name" value="BLL5647 PROTEIN"/>
    <property type="match status" value="1"/>
</dbReference>
<evidence type="ECO:0000313" key="7">
    <source>
        <dbReference type="EMBL" id="MFL4470343.1"/>
    </source>
</evidence>
<feature type="transmembrane region" description="Helical" evidence="4">
    <location>
        <begin position="231"/>
        <end position="250"/>
    </location>
</feature>
<dbReference type="CDD" id="cd07302">
    <property type="entry name" value="CHD"/>
    <property type="match status" value="1"/>
</dbReference>
<dbReference type="InterPro" id="IPR029787">
    <property type="entry name" value="Nucleotide_cyclase"/>
</dbReference>
<evidence type="ECO:0000259" key="5">
    <source>
        <dbReference type="PROSITE" id="PS50125"/>
    </source>
</evidence>
<dbReference type="SMART" id="SM00044">
    <property type="entry name" value="CYCc"/>
    <property type="match status" value="1"/>
</dbReference>
<evidence type="ECO:0000313" key="8">
    <source>
        <dbReference type="Proteomes" id="UP001627408"/>
    </source>
</evidence>
<dbReference type="Gene3D" id="3.10.20.30">
    <property type="match status" value="1"/>
</dbReference>
<keyword evidence="2" id="KW-1003">Cell membrane</keyword>
<dbReference type="CDD" id="cd00207">
    <property type="entry name" value="fer2"/>
    <property type="match status" value="1"/>
</dbReference>
<accession>A0ABW8UYW8</accession>
<dbReference type="SUPFAM" id="SSF54292">
    <property type="entry name" value="2Fe-2S ferredoxin-like"/>
    <property type="match status" value="1"/>
</dbReference>
<gene>
    <name evidence="7" type="ORF">ACERZ8_10825</name>
</gene>
<comment type="subcellular location">
    <subcellularLocation>
        <location evidence="1">Cell membrane</location>
        <topology evidence="1">Multi-pass membrane protein</topology>
    </subcellularLocation>
</comment>
<feature type="transmembrane region" description="Helical" evidence="4">
    <location>
        <begin position="171"/>
        <end position="191"/>
    </location>
</feature>
<feature type="transmembrane region" description="Helical" evidence="4">
    <location>
        <begin position="138"/>
        <end position="159"/>
    </location>
</feature>
<protein>
    <submittedName>
        <fullName evidence="7">Adenylate/guanylate cyclase domain-containing protein</fullName>
    </submittedName>
</protein>
<dbReference type="EMBL" id="JBHDIY010000002">
    <property type="protein sequence ID" value="MFL4470343.1"/>
    <property type="molecule type" value="Genomic_DNA"/>
</dbReference>
<evidence type="ECO:0000259" key="6">
    <source>
        <dbReference type="PROSITE" id="PS51085"/>
    </source>
</evidence>
<keyword evidence="4" id="KW-1133">Transmembrane helix</keyword>
<dbReference type="InterPro" id="IPR050697">
    <property type="entry name" value="Adenylyl/Guanylyl_Cyclase_3/4"/>
</dbReference>
<evidence type="ECO:0000256" key="1">
    <source>
        <dbReference type="ARBA" id="ARBA00004651"/>
    </source>
</evidence>
<dbReference type="Proteomes" id="UP001627408">
    <property type="component" value="Unassembled WGS sequence"/>
</dbReference>
<dbReference type="InterPro" id="IPR001041">
    <property type="entry name" value="2Fe-2S_ferredoxin-type"/>
</dbReference>
<evidence type="ECO:0000256" key="2">
    <source>
        <dbReference type="ARBA" id="ARBA00022475"/>
    </source>
</evidence>
<dbReference type="InterPro" id="IPR001054">
    <property type="entry name" value="A/G_cyclase"/>
</dbReference>
<keyword evidence="8" id="KW-1185">Reference proteome</keyword>
<dbReference type="Pfam" id="PF00111">
    <property type="entry name" value="Fer2"/>
    <property type="match status" value="1"/>
</dbReference>
<dbReference type="InterPro" id="IPR036010">
    <property type="entry name" value="2Fe-2S_ferredoxin-like_sf"/>
</dbReference>
<comment type="caution">
    <text evidence="7">The sequence shown here is derived from an EMBL/GenBank/DDBJ whole genome shotgun (WGS) entry which is preliminary data.</text>
</comment>
<feature type="domain" description="2Fe-2S ferredoxin-type" evidence="6">
    <location>
        <begin position="255"/>
        <end position="353"/>
    </location>
</feature>
<feature type="domain" description="Guanylate cyclase" evidence="5">
    <location>
        <begin position="368"/>
        <end position="499"/>
    </location>
</feature>
<evidence type="ECO:0000256" key="4">
    <source>
        <dbReference type="SAM" id="Phobius"/>
    </source>
</evidence>
<dbReference type="PROSITE" id="PS50125">
    <property type="entry name" value="GUANYLATE_CYCLASE_2"/>
    <property type="match status" value="1"/>
</dbReference>
<dbReference type="PROSITE" id="PS51085">
    <property type="entry name" value="2FE2S_FER_2"/>
    <property type="match status" value="1"/>
</dbReference>
<dbReference type="Gene3D" id="3.30.70.1230">
    <property type="entry name" value="Nucleotide cyclase"/>
    <property type="match status" value="1"/>
</dbReference>
<sequence length="565" mass="60899">MTQTLWRGSWATRVRIASGLILMIYVAAHLLNLASVLISPDVYDSVQAARLWLIRSDIGTAVIGVALFAHMILSLGKVALARTLRMPFRDAVQIVLGLIIPLILVSHVIYTRAAHEVLGVTTMLGYVNALIWTTWDGWMQALLVIVTWVHGAIGIHMWLRVTRWWRATLPWLTGIAVLIPTLAILGFVISARVMDGLLHDPRATALAQDVWNWPDGDGFALLAQMDREATWFVWAILGIALLVFAVRRTIAAMQKPIRVQYIDGPQIRAPRGQTLLETSRANGVAHTALCGGRGRCTTCRVIVEEGLEDLPPPSEAERRTLAAVGAPPKARLACQMRPDAPISVFRVFAPDGKRGRAHASQGKEAQLAVLFLDMRGFTARTDGQLPYDVVFLLNRFFDEIVPPILKAGGTIDKYMGDGLMAVFETDTPQASARASITAVEGIGHALERFNSTLEGEGAAPVAIGIGVHLGNVVLGEIGAAGRAPRTLIGDTVNTASRLEGSTKAMGVQALISTDVLEAAGAATPSGEMIDLELRGRDTALSALPVPDATRLGTMLAREKAKQMSA</sequence>
<evidence type="ECO:0000256" key="3">
    <source>
        <dbReference type="ARBA" id="ARBA00023136"/>
    </source>
</evidence>
<feature type="transmembrane region" description="Helical" evidence="4">
    <location>
        <begin position="20"/>
        <end position="38"/>
    </location>
</feature>
<reference evidence="7 8" key="1">
    <citation type="submission" date="2024-08" db="EMBL/GenBank/DDBJ databases">
        <title>Tateyamaria sp. nov., isolated from marine algae.</title>
        <authorList>
            <person name="Choi B.J."/>
            <person name="Kim J.M."/>
            <person name="Lee J.K."/>
            <person name="Choi D.G."/>
            <person name="Bayburt H."/>
            <person name="Baek J.H."/>
            <person name="Han D.M."/>
            <person name="Jeon C.O."/>
        </authorList>
    </citation>
    <scope>NUCLEOTIDE SEQUENCE [LARGE SCALE GENOMIC DNA]</scope>
    <source>
        <strain evidence="7 8">KMU-156</strain>
    </source>
</reference>
<proteinExistence type="predicted"/>
<name>A0ABW8UYW8_9RHOB</name>
<feature type="transmembrane region" description="Helical" evidence="4">
    <location>
        <begin position="92"/>
        <end position="110"/>
    </location>
</feature>
<dbReference type="SUPFAM" id="SSF81343">
    <property type="entry name" value="Fumarate reductase respiratory complex transmembrane subunits"/>
    <property type="match status" value="1"/>
</dbReference>
<feature type="transmembrane region" description="Helical" evidence="4">
    <location>
        <begin position="58"/>
        <end position="80"/>
    </location>
</feature>
<dbReference type="SUPFAM" id="SSF55073">
    <property type="entry name" value="Nucleotide cyclase"/>
    <property type="match status" value="1"/>
</dbReference>
<organism evidence="7 8">
    <name type="scientific">Tateyamaria armeniaca</name>
    <dbReference type="NCBI Taxonomy" id="2518930"/>
    <lineage>
        <taxon>Bacteria</taxon>
        <taxon>Pseudomonadati</taxon>
        <taxon>Pseudomonadota</taxon>
        <taxon>Alphaproteobacteria</taxon>
        <taxon>Rhodobacterales</taxon>
        <taxon>Roseobacteraceae</taxon>
        <taxon>Tateyamaria</taxon>
    </lineage>
</organism>
<dbReference type="InterPro" id="IPR034804">
    <property type="entry name" value="SQR/QFR_C/D"/>
</dbReference>
<dbReference type="Pfam" id="PF00211">
    <property type="entry name" value="Guanylate_cyc"/>
    <property type="match status" value="1"/>
</dbReference>
<dbReference type="InterPro" id="IPR012675">
    <property type="entry name" value="Beta-grasp_dom_sf"/>
</dbReference>
<dbReference type="RefSeq" id="WP_407592201.1">
    <property type="nucleotide sequence ID" value="NZ_JBHDIY010000002.1"/>
</dbReference>
<keyword evidence="3 4" id="KW-0472">Membrane</keyword>
<keyword evidence="4" id="KW-0812">Transmembrane</keyword>